<dbReference type="RefSeq" id="WP_310267339.1">
    <property type="nucleotide sequence ID" value="NZ_JAVDXU010000002.1"/>
</dbReference>
<dbReference type="InterPro" id="IPR011042">
    <property type="entry name" value="6-blade_b-propeller_TolB-like"/>
</dbReference>
<gene>
    <name evidence="3" type="ORF">J2X20_003605</name>
</gene>
<dbReference type="PROSITE" id="PS51257">
    <property type="entry name" value="PROKAR_LIPOPROTEIN"/>
    <property type="match status" value="1"/>
</dbReference>
<proteinExistence type="predicted"/>
<feature type="compositionally biased region" description="Pro residues" evidence="1">
    <location>
        <begin position="33"/>
        <end position="43"/>
    </location>
</feature>
<feature type="chain" id="PRO_5045920520" evidence="2">
    <location>
        <begin position="20"/>
        <end position="343"/>
    </location>
</feature>
<evidence type="ECO:0000313" key="3">
    <source>
        <dbReference type="EMBL" id="MDR7270947.1"/>
    </source>
</evidence>
<reference evidence="3 4" key="1">
    <citation type="submission" date="2023-07" db="EMBL/GenBank/DDBJ databases">
        <title>Sorghum-associated microbial communities from plants grown in Nebraska, USA.</title>
        <authorList>
            <person name="Schachtman D."/>
        </authorList>
    </citation>
    <scope>NUCLEOTIDE SEQUENCE [LARGE SCALE GENOMIC DNA]</scope>
    <source>
        <strain evidence="3 4">BE314</strain>
    </source>
</reference>
<keyword evidence="4" id="KW-1185">Reference proteome</keyword>
<sequence>MKNLSRLALVVLACTGLLSGCGGGGGGGATTPTTPPPVDTPEPPTTLAGNIWHSFSDLGNPDGTFVLNPNTGVSTTVQAQKWGRPWPDGSRFVNNDYDSQGSSGESRLTVRKTDDKAVVFDQVVDGYVTGIAPSPQSGSQVLAYWGENTTASRSAVVWDFGTQKVLYATPPSRTPDAVGWMPDGSLLRAQPSGSLSKVVVGGAEQPVATVSWPESRLPQAVYVSPDGSKVLVQLAALRSTGSVSGVDLWMMDANGSNLKRFTNNGVIADAYWSPDSKFVAFTKDTGVVCTDTTCQGECSVWYAPATATDVVGVEGGTVARKFPAKRPDGSATDLRCPVLAWTR</sequence>
<dbReference type="EMBL" id="JAVDXU010000002">
    <property type="protein sequence ID" value="MDR7270947.1"/>
    <property type="molecule type" value="Genomic_DNA"/>
</dbReference>
<dbReference type="Proteomes" id="UP001180453">
    <property type="component" value="Unassembled WGS sequence"/>
</dbReference>
<feature type="signal peptide" evidence="2">
    <location>
        <begin position="1"/>
        <end position="19"/>
    </location>
</feature>
<evidence type="ECO:0000313" key="4">
    <source>
        <dbReference type="Proteomes" id="UP001180453"/>
    </source>
</evidence>
<dbReference type="Gene3D" id="2.120.10.30">
    <property type="entry name" value="TolB, C-terminal domain"/>
    <property type="match status" value="1"/>
</dbReference>
<feature type="region of interest" description="Disordered" evidence="1">
    <location>
        <begin position="24"/>
        <end position="43"/>
    </location>
</feature>
<evidence type="ECO:0000256" key="2">
    <source>
        <dbReference type="SAM" id="SignalP"/>
    </source>
</evidence>
<organism evidence="3 4">
    <name type="scientific">Roseateles saccharophilus</name>
    <name type="common">Pseudomonas saccharophila</name>
    <dbReference type="NCBI Taxonomy" id="304"/>
    <lineage>
        <taxon>Bacteria</taxon>
        <taxon>Pseudomonadati</taxon>
        <taxon>Pseudomonadota</taxon>
        <taxon>Betaproteobacteria</taxon>
        <taxon>Burkholderiales</taxon>
        <taxon>Sphaerotilaceae</taxon>
        <taxon>Roseateles</taxon>
    </lineage>
</organism>
<comment type="caution">
    <text evidence="3">The sequence shown here is derived from an EMBL/GenBank/DDBJ whole genome shotgun (WGS) entry which is preliminary data.</text>
</comment>
<evidence type="ECO:0000256" key="1">
    <source>
        <dbReference type="SAM" id="MobiDB-lite"/>
    </source>
</evidence>
<dbReference type="SUPFAM" id="SSF82171">
    <property type="entry name" value="DPP6 N-terminal domain-like"/>
    <property type="match status" value="1"/>
</dbReference>
<protein>
    <submittedName>
        <fullName evidence="3">Uncharacterized protein</fullName>
    </submittedName>
</protein>
<keyword evidence="2" id="KW-0732">Signal</keyword>
<name>A0ABU1YQ07_ROSSA</name>
<accession>A0ABU1YQ07</accession>